<dbReference type="Proteomes" id="UP000006753">
    <property type="component" value="Unassembled WGS sequence"/>
</dbReference>
<accession>K1XS72</accession>
<evidence type="ECO:0000256" key="3">
    <source>
        <dbReference type="ARBA" id="ARBA00022833"/>
    </source>
</evidence>
<dbReference type="InterPro" id="IPR002893">
    <property type="entry name" value="Znf_MYND"/>
</dbReference>
<dbReference type="OrthoDB" id="432970at2759"/>
<dbReference type="HOGENOM" id="CLU_142982_0_0_1"/>
<name>K1XS72_MARBU</name>
<gene>
    <name evidence="7" type="ORF">MBM_06635</name>
</gene>
<evidence type="ECO:0000256" key="2">
    <source>
        <dbReference type="ARBA" id="ARBA00022771"/>
    </source>
</evidence>
<dbReference type="EMBL" id="JH921442">
    <property type="protein sequence ID" value="EKD15419.1"/>
    <property type="molecule type" value="Genomic_DNA"/>
</dbReference>
<dbReference type="Pfam" id="PF01753">
    <property type="entry name" value="zf-MYND"/>
    <property type="match status" value="1"/>
</dbReference>
<dbReference type="OMA" id="KGLQKWQ"/>
<evidence type="ECO:0000256" key="1">
    <source>
        <dbReference type="ARBA" id="ARBA00022723"/>
    </source>
</evidence>
<evidence type="ECO:0000259" key="6">
    <source>
        <dbReference type="PROSITE" id="PS50865"/>
    </source>
</evidence>
<feature type="domain" description="MYND-type" evidence="6">
    <location>
        <begin position="61"/>
        <end position="118"/>
    </location>
</feature>
<dbReference type="GO" id="GO:0008270">
    <property type="term" value="F:zinc ion binding"/>
    <property type="evidence" value="ECO:0007669"/>
    <property type="project" value="UniProtKB-KW"/>
</dbReference>
<feature type="region of interest" description="Disordered" evidence="5">
    <location>
        <begin position="1"/>
        <end position="90"/>
    </location>
</feature>
<evidence type="ECO:0000256" key="5">
    <source>
        <dbReference type="SAM" id="MobiDB-lite"/>
    </source>
</evidence>
<dbReference type="Gene3D" id="6.10.140.2220">
    <property type="match status" value="1"/>
</dbReference>
<feature type="compositionally biased region" description="Low complexity" evidence="5">
    <location>
        <begin position="7"/>
        <end position="73"/>
    </location>
</feature>
<evidence type="ECO:0000313" key="8">
    <source>
        <dbReference type="Proteomes" id="UP000006753"/>
    </source>
</evidence>
<dbReference type="InParanoid" id="K1XS72"/>
<organism evidence="7 8">
    <name type="scientific">Marssonina brunnea f. sp. multigermtubi (strain MB_m1)</name>
    <name type="common">Marssonina leaf spot fungus</name>
    <dbReference type="NCBI Taxonomy" id="1072389"/>
    <lineage>
        <taxon>Eukaryota</taxon>
        <taxon>Fungi</taxon>
        <taxon>Dikarya</taxon>
        <taxon>Ascomycota</taxon>
        <taxon>Pezizomycotina</taxon>
        <taxon>Leotiomycetes</taxon>
        <taxon>Helotiales</taxon>
        <taxon>Drepanopezizaceae</taxon>
        <taxon>Drepanopeziza</taxon>
    </lineage>
</organism>
<proteinExistence type="predicted"/>
<sequence length="155" mass="16319">MADQDPTAQSNQAAESSSSSSGSTQAAATAAVDSSPPTTTTDPPSSSSTSSPSPASPPQTCSHCSKAASSSSGEGEGEKEKEKEGAEKPLKPCTKCQSVRYCSRDCQKADFKRHKRECARAAQVYAQRADIRMAVPGRAPREGFRGGLQKWQFDT</sequence>
<protein>
    <submittedName>
        <fullName evidence="7">MYND domain protein, putative</fullName>
    </submittedName>
</protein>
<keyword evidence="3" id="KW-0862">Zinc</keyword>
<evidence type="ECO:0000256" key="4">
    <source>
        <dbReference type="PROSITE-ProRule" id="PRU00134"/>
    </source>
</evidence>
<dbReference type="SUPFAM" id="SSF144232">
    <property type="entry name" value="HIT/MYND zinc finger-like"/>
    <property type="match status" value="1"/>
</dbReference>
<reference evidence="7 8" key="1">
    <citation type="journal article" date="2012" name="BMC Genomics">
        <title>Sequencing the genome of Marssonina brunnea reveals fungus-poplar co-evolution.</title>
        <authorList>
            <person name="Zhu S."/>
            <person name="Cao Y.-Z."/>
            <person name="Jiang C."/>
            <person name="Tan B.-Y."/>
            <person name="Wang Z."/>
            <person name="Feng S."/>
            <person name="Zhang L."/>
            <person name="Su X.-H."/>
            <person name="Brejova B."/>
            <person name="Vinar T."/>
            <person name="Xu M."/>
            <person name="Wang M.-X."/>
            <person name="Zhang S.-G."/>
            <person name="Huang M.-R."/>
            <person name="Wu R."/>
            <person name="Zhou Y."/>
        </authorList>
    </citation>
    <scope>NUCLEOTIDE SEQUENCE [LARGE SCALE GENOMIC DNA]</scope>
    <source>
        <strain evidence="7 8">MB_m1</strain>
    </source>
</reference>
<dbReference type="PROSITE" id="PS50865">
    <property type="entry name" value="ZF_MYND_2"/>
    <property type="match status" value="1"/>
</dbReference>
<evidence type="ECO:0000313" key="7">
    <source>
        <dbReference type="EMBL" id="EKD15419.1"/>
    </source>
</evidence>
<dbReference type="AlphaFoldDB" id="K1XS72"/>
<keyword evidence="2 4" id="KW-0863">Zinc-finger</keyword>
<dbReference type="KEGG" id="mbe:MBM_06635"/>
<keyword evidence="8" id="KW-1185">Reference proteome</keyword>
<keyword evidence="1" id="KW-0479">Metal-binding</keyword>
<feature type="compositionally biased region" description="Basic and acidic residues" evidence="5">
    <location>
        <begin position="76"/>
        <end position="90"/>
    </location>
</feature>